<dbReference type="SUPFAM" id="SSF53901">
    <property type="entry name" value="Thiolase-like"/>
    <property type="match status" value="1"/>
</dbReference>
<dbReference type="Gene3D" id="3.20.20.70">
    <property type="entry name" value="Aldolase class I"/>
    <property type="match status" value="2"/>
</dbReference>
<feature type="region of interest" description="Disordered" evidence="6">
    <location>
        <begin position="1"/>
        <end position="23"/>
    </location>
</feature>
<dbReference type="Gene3D" id="1.10.1200.10">
    <property type="entry name" value="ACP-like"/>
    <property type="match status" value="1"/>
</dbReference>
<dbReference type="InterPro" id="IPR016035">
    <property type="entry name" value="Acyl_Trfase/lysoPLipase"/>
</dbReference>
<feature type="compositionally biased region" description="Gly residues" evidence="6">
    <location>
        <begin position="698"/>
        <end position="724"/>
    </location>
</feature>
<dbReference type="InterPro" id="IPR020841">
    <property type="entry name" value="PKS_Beta-ketoAc_synthase_dom"/>
</dbReference>
<keyword evidence="1" id="KW-0596">Phosphopantetheine</keyword>
<dbReference type="PROSITE" id="PS52004">
    <property type="entry name" value="KS3_2"/>
    <property type="match status" value="1"/>
</dbReference>
<dbReference type="InterPro" id="IPR036291">
    <property type="entry name" value="NAD(P)-bd_dom_sf"/>
</dbReference>
<dbReference type="Pfam" id="PF08659">
    <property type="entry name" value="KR"/>
    <property type="match status" value="1"/>
</dbReference>
<dbReference type="CDD" id="cd00833">
    <property type="entry name" value="PKS"/>
    <property type="match status" value="1"/>
</dbReference>
<dbReference type="CDD" id="cd08953">
    <property type="entry name" value="KR_2_SDR_x"/>
    <property type="match status" value="1"/>
</dbReference>
<dbReference type="InterPro" id="IPR013968">
    <property type="entry name" value="PKS_KR"/>
</dbReference>
<evidence type="ECO:0000259" key="7">
    <source>
        <dbReference type="PROSITE" id="PS52004"/>
    </source>
</evidence>
<evidence type="ECO:0000256" key="6">
    <source>
        <dbReference type="SAM" id="MobiDB-lite"/>
    </source>
</evidence>
<feature type="region of interest" description="Disordered" evidence="6">
    <location>
        <begin position="1645"/>
        <end position="1665"/>
    </location>
</feature>
<reference evidence="8 9" key="1">
    <citation type="submission" date="2018-05" db="EMBL/GenBank/DDBJ databases">
        <title>Streptomyces venezuelae.</title>
        <authorList>
            <person name="Kim W."/>
            <person name="Lee N."/>
            <person name="Cho B.-K."/>
        </authorList>
    </citation>
    <scope>NUCLEOTIDE SEQUENCE [LARGE SCALE GENOMIC DNA]</scope>
    <source>
        <strain evidence="8 9">ATCC 21782</strain>
    </source>
</reference>
<feature type="compositionally biased region" description="Low complexity" evidence="6">
    <location>
        <begin position="1784"/>
        <end position="1802"/>
    </location>
</feature>
<dbReference type="InterPro" id="IPR036736">
    <property type="entry name" value="ACP-like_sf"/>
</dbReference>
<keyword evidence="2" id="KW-0597">Phosphoprotein</keyword>
<dbReference type="SUPFAM" id="SSF55048">
    <property type="entry name" value="Probable ACP-binding domain of malonyl-CoA ACP transacylase"/>
    <property type="match status" value="1"/>
</dbReference>
<dbReference type="InterPro" id="IPR016039">
    <property type="entry name" value="Thiolase-like"/>
</dbReference>
<dbReference type="SUPFAM" id="SSF51412">
    <property type="entry name" value="Inosine monophosphate dehydrogenase (IMPDH)"/>
    <property type="match status" value="2"/>
</dbReference>
<name>A0A5P2D245_STRVZ</name>
<keyword evidence="3" id="KW-0808">Transferase</keyword>
<dbReference type="Gene3D" id="3.30.70.250">
    <property type="entry name" value="Malonyl-CoA ACP transacylase, ACP-binding"/>
    <property type="match status" value="1"/>
</dbReference>
<protein>
    <submittedName>
        <fullName evidence="8">Beta-ketoacyl synthase</fullName>
    </submittedName>
</protein>
<dbReference type="SMART" id="SM00827">
    <property type="entry name" value="PKS_AT"/>
    <property type="match status" value="1"/>
</dbReference>
<dbReference type="InterPro" id="IPR050091">
    <property type="entry name" value="PKS_NRPS_Biosynth_Enz"/>
</dbReference>
<dbReference type="SMART" id="SM00825">
    <property type="entry name" value="PKS_KS"/>
    <property type="match status" value="1"/>
</dbReference>
<dbReference type="SUPFAM" id="SSF52151">
    <property type="entry name" value="FabD/lysophospholipase-like"/>
    <property type="match status" value="1"/>
</dbReference>
<dbReference type="EMBL" id="CP029190">
    <property type="protein sequence ID" value="QES47189.1"/>
    <property type="molecule type" value="Genomic_DNA"/>
</dbReference>
<dbReference type="InterPro" id="IPR001227">
    <property type="entry name" value="Ac_transferase_dom_sf"/>
</dbReference>
<keyword evidence="4" id="KW-0511">Multifunctional enzyme</keyword>
<dbReference type="SMART" id="SM00822">
    <property type="entry name" value="PKS_KR"/>
    <property type="match status" value="1"/>
</dbReference>
<feature type="domain" description="Ketosynthase family 3 (KS3)" evidence="7">
    <location>
        <begin position="743"/>
        <end position="1186"/>
    </location>
</feature>
<dbReference type="Gene3D" id="3.40.50.720">
    <property type="entry name" value="NAD(P)-binding Rossmann-like Domain"/>
    <property type="match status" value="1"/>
</dbReference>
<evidence type="ECO:0000256" key="3">
    <source>
        <dbReference type="ARBA" id="ARBA00022679"/>
    </source>
</evidence>
<gene>
    <name evidence="8" type="ORF">DEJ50_04375</name>
</gene>
<dbReference type="PANTHER" id="PTHR43775">
    <property type="entry name" value="FATTY ACID SYNTHASE"/>
    <property type="match status" value="1"/>
</dbReference>
<dbReference type="GO" id="GO:0006633">
    <property type="term" value="P:fatty acid biosynthetic process"/>
    <property type="evidence" value="ECO:0007669"/>
    <property type="project" value="TreeGrafter"/>
</dbReference>
<dbReference type="InterPro" id="IPR057326">
    <property type="entry name" value="KR_dom"/>
</dbReference>
<dbReference type="SUPFAM" id="SSF47336">
    <property type="entry name" value="ACP-like"/>
    <property type="match status" value="1"/>
</dbReference>
<dbReference type="Pfam" id="PF00698">
    <property type="entry name" value="Acyl_transf_1"/>
    <property type="match status" value="1"/>
</dbReference>
<dbReference type="InterPro" id="IPR014043">
    <property type="entry name" value="Acyl_transferase_dom"/>
</dbReference>
<feature type="region of interest" description="Disordered" evidence="6">
    <location>
        <begin position="1698"/>
        <end position="1751"/>
    </location>
</feature>
<feature type="region of interest" description="Disordered" evidence="6">
    <location>
        <begin position="1956"/>
        <end position="2013"/>
    </location>
</feature>
<proteinExistence type="predicted"/>
<dbReference type="InterPro" id="IPR014030">
    <property type="entry name" value="Ketoacyl_synth_N"/>
</dbReference>
<feature type="compositionally biased region" description="Low complexity" evidence="6">
    <location>
        <begin position="2102"/>
        <end position="2127"/>
    </location>
</feature>
<evidence type="ECO:0000256" key="1">
    <source>
        <dbReference type="ARBA" id="ARBA00022450"/>
    </source>
</evidence>
<feature type="region of interest" description="Disordered" evidence="6">
    <location>
        <begin position="664"/>
        <end position="724"/>
    </location>
</feature>
<feature type="compositionally biased region" description="Low complexity" evidence="6">
    <location>
        <begin position="11"/>
        <end position="23"/>
    </location>
</feature>
<evidence type="ECO:0000256" key="2">
    <source>
        <dbReference type="ARBA" id="ARBA00022553"/>
    </source>
</evidence>
<dbReference type="InterPro" id="IPR016036">
    <property type="entry name" value="Malonyl_transacylase_ACP-bd"/>
</dbReference>
<organism evidence="8 9">
    <name type="scientific">Streptomyces venezuelae</name>
    <dbReference type="NCBI Taxonomy" id="54571"/>
    <lineage>
        <taxon>Bacteria</taxon>
        <taxon>Bacillati</taxon>
        <taxon>Actinomycetota</taxon>
        <taxon>Actinomycetes</taxon>
        <taxon>Kitasatosporales</taxon>
        <taxon>Streptomycetaceae</taxon>
        <taxon>Streptomyces</taxon>
    </lineage>
</organism>
<keyword evidence="5" id="KW-0012">Acyltransferase</keyword>
<sequence length="2653" mass="267660">MRHSRGASVIPQPAQPAAAAPTVPARDRVIALSPFTEPNPGLVIAAERAGSLGLLDLGRDSAAAHRALAEPARCRPAGRYGVRVPAGCPIGPAELPAAVDTVLLADPALFARAGEWTANGRRRVWAETTCPAEAAEAVAAGADAVVAKGHEAGGRVGAATTFVLLQQLLADPAVAVPVFALGGIGRHTAAAALAGGAAGVLLDVQLALTAEVEPGLPAEVAAALRAMDGSETRLVDGHRVYTRPGIARPDGPVAALLGARGLREQLLPVGQDGATAARLAARYRTTGGVLRAVREAAAGHLAAAVRSAPLRPSSDGGRLPVAQGPMTRVSDQAGFAAAVAEGGGVPYLALAVMEGPDVRRLLAETAERLAGRPWGVGLLGFAPAELRREQLAAVADARPPYAIIAGGTPAQAAPLEAAGIRTHLHVPSPGLLEQYLADGARRFVFEGLECGGHVGPRASFPLWEEQIERLLGCADPASLDVLFAGGVHDACSAAMAAAAAAPLAGAGARVGVLMGTAYLFTEEAVAAGAVLPGFRQAALDCTETVLLHTAPGHATRCAATPYAETFEATRRRLEEGGAEPREVWEELERLNLGRLRIASKGLRHSADGRPVPVSEEVQRAEGLFMLGQAAVLRGEPTTVRALHAEVTEGATELLERRAADLAREWGGPASGTNGPTAAAHGPTAGTGGSAAGADGSTAGTGGSTVGSGGSTAGTGGSTVGSGGSAAGTDAWAAGGGHGAAADPLDIAIVGMACAYPGAPDLAAYWSAVLAGTDAVTDVPPERWDPAVYYDADPARAGERTPSRWGGFLAPLPFDALAHGIPPASLAGIEPVQLLALEISARALSDAGYDKDREFDRSRTSVVFGAEAGTELAGAYGLRALHPAYLGELPAGLEEQLPRLTEDSFPGILANVIAGRVANRLDLGGANCTVDAACASSLAALDLACRQLRDGDSDMVLCGGADVHNGINDYLMFASVRALSPTGRCRPFDASADGIALGEGVGVLVLKRLADAERAGDRVYAVVKAVGASSDGRSLGLTAPRPEGQRRALERAYRRAGVSPGEVGLVEAHGTGTVVGDSTELAVLTDLFTESGAAVGSCSLGSVKSQIGHTKCAAGLAGLIKAARAVYAGVRPPTVHLERPNPAWQADSSPFCFDTEARPWPVPVERRFAGVSAFGFGGTNYHAVLAGYGSAVEPEPRHGQDAWPAELFFFRGEDRRAAGRAMARLAARLEQNDAAGRPWALRDLAAETALAAGPEQPGRPVQVALVASGPDDLAARLERARAFTAGDGVHVRDESADPGRVAFLFPGQGSQRPGMLRELFTAFPWLRRELLDGAPAAVIAAMFPPAAFSPEDRAARRAAVTDTRVAQPALGLAGAAAYRLLGALGVRPDCTAGHSYGELTALWAAGVYDTESLLRLSARRAEAILAAAGADPGAMAAVAAAPEELRAVAERAGCVVANHNAPRQSVLSGPTEAVATAVAELRAAGRSAEPLPVACAFHSAVVAGAATALAEELAGTAVADAAVPVWSNATAGRYPADPAAIRRLLASQVAEPVRFVEQIEAMYADGVRTFVEAGPGRVLSGLVGKILGDRPHRAVPLDVPGEHGLLRLLGALAELAAAGVPVALDALFRGRTVALPERAPRRPGWLVDGHLTRTSSGTPVPGGLRPATRVTADALPAGVRAGTGAGALAAQPYAAQANGTVPVPGQPGSGRAGQPGAAPYGAQGAGAPAVPGQPGQGAGAPPGQPGGAYPYAVPGGRATAQAYGPGPADAYPYPAAGAGAGALAAQANGTPAPRPAAQGAAAPPGQPGGSGPAGAYPYAVPGGGTAAQAYGSGPADAYPATGAGTAAAQANGAAVPAPGQPGSGWTGHPGAAPYTVQGAGTPAVPGQPRPGGAAPYAAQAGGTPAPYHAREAVVLEFLRGARELVAAQRDVVLGLLGADAGTVAGVQHRPDDTAWAQAEPAEQAVAATPAAGAQPEPYPAGDHRTGTGTARDAGDPPATAAPAPSPAPAEESASALVDPTAVMDVVLDIVHARTGYPLDMLEPGLDLEADLSIDSIKRVEIIGALADRIGLPRGEDASGETAVEELARIKTLRGIVDWITSRAPGTTETSGTTSTGDGPAADDAPATAPAPLTRLRIGLVPLAPAEGEDPATVLHGRRFGIVEDGCGVAPALAGLLRAHGADVSTVGDGQEDLPQASGTAGGLDGLVDLTALRPAPHPVLPERFPALRHALTQGTGRLLLVTGFGGTFGHRTRTTVTGNGHAPDPTPGAGLHGFARSAALEYPAALVRAVDVDPKDQPERIAARLLAELCSADGPVSVGYPADGQRLGLHGVAAPLAPRPPAVPPLPPGAVVLLTGGARGITARTALALAHSTGCHVELIGRTPHPSPEPDRFPHATDRVTLRAALIADGLRAPAEIEAAASRILADREVRATLAALAGPAASVRYHCADVTDEAAVRAVVADVRERHGRLDGIVHGAGTLRDALLRDKEPAAFAEVFAAKVAGARHLATAAAEHGQAPAPAFLALFGSVAGVYGNRGQTDYAAANDALDTLAHAWSESFPGRVLAVDWGPWAAEAGGMVTPELERAYARRGIPLIEPAAGVAAFLAELALVLAPVSASVPVPASVSRPDDGDRTVQVVLMAEPDGSAEVDGRG</sequence>
<feature type="compositionally biased region" description="Low complexity" evidence="6">
    <location>
        <begin position="1995"/>
        <end position="2013"/>
    </location>
</feature>
<accession>A0A5P2D245</accession>
<feature type="region of interest" description="Disordered" evidence="6">
    <location>
        <begin position="2099"/>
        <end position="2127"/>
    </location>
</feature>
<feature type="compositionally biased region" description="Low complexity" evidence="6">
    <location>
        <begin position="1713"/>
        <end position="1732"/>
    </location>
</feature>
<dbReference type="PANTHER" id="PTHR43775:SF51">
    <property type="entry name" value="INACTIVE PHENOLPHTHIOCEROL SYNTHESIS POLYKETIDE SYNTHASE TYPE I PKS1-RELATED"/>
    <property type="match status" value="1"/>
</dbReference>
<dbReference type="InterPro" id="IPR013785">
    <property type="entry name" value="Aldolase_TIM"/>
</dbReference>
<dbReference type="GO" id="GO:0004312">
    <property type="term" value="F:fatty acid synthase activity"/>
    <property type="evidence" value="ECO:0007669"/>
    <property type="project" value="TreeGrafter"/>
</dbReference>
<dbReference type="InterPro" id="IPR014031">
    <property type="entry name" value="Ketoacyl_synth_C"/>
</dbReference>
<feature type="compositionally biased region" description="Low complexity" evidence="6">
    <location>
        <begin position="1956"/>
        <end position="1974"/>
    </location>
</feature>
<dbReference type="Proteomes" id="UP000325211">
    <property type="component" value="Chromosome"/>
</dbReference>
<evidence type="ECO:0000313" key="8">
    <source>
        <dbReference type="EMBL" id="QES47189.1"/>
    </source>
</evidence>
<dbReference type="OrthoDB" id="9778690at2"/>
<dbReference type="Pfam" id="PF00109">
    <property type="entry name" value="ketoacyl-synt"/>
    <property type="match status" value="1"/>
</dbReference>
<dbReference type="Pfam" id="PF03060">
    <property type="entry name" value="NMO"/>
    <property type="match status" value="1"/>
</dbReference>
<evidence type="ECO:0000313" key="9">
    <source>
        <dbReference type="Proteomes" id="UP000325211"/>
    </source>
</evidence>
<feature type="region of interest" description="Disordered" evidence="6">
    <location>
        <begin position="1784"/>
        <end position="1813"/>
    </location>
</feature>
<dbReference type="Gene3D" id="3.40.47.10">
    <property type="match status" value="1"/>
</dbReference>
<dbReference type="Gene3D" id="3.40.366.10">
    <property type="entry name" value="Malonyl-Coenzyme A Acyl Carrier Protein, domain 2"/>
    <property type="match status" value="1"/>
</dbReference>
<dbReference type="SUPFAM" id="SSF51735">
    <property type="entry name" value="NAD(P)-binding Rossmann-fold domains"/>
    <property type="match status" value="2"/>
</dbReference>
<evidence type="ECO:0000256" key="5">
    <source>
        <dbReference type="ARBA" id="ARBA00023315"/>
    </source>
</evidence>
<dbReference type="Pfam" id="PF02801">
    <property type="entry name" value="Ketoacyl-synt_C"/>
    <property type="match status" value="1"/>
</dbReference>
<evidence type="ECO:0000256" key="4">
    <source>
        <dbReference type="ARBA" id="ARBA00023268"/>
    </source>
</evidence>
<feature type="compositionally biased region" description="Low complexity" evidence="6">
    <location>
        <begin position="671"/>
        <end position="683"/>
    </location>
</feature>